<evidence type="ECO:0000313" key="2">
    <source>
        <dbReference type="Proteomes" id="UP001474421"/>
    </source>
</evidence>
<organism evidence="1 2">
    <name type="scientific">Crotalus adamanteus</name>
    <name type="common">Eastern diamondback rattlesnake</name>
    <dbReference type="NCBI Taxonomy" id="8729"/>
    <lineage>
        <taxon>Eukaryota</taxon>
        <taxon>Metazoa</taxon>
        <taxon>Chordata</taxon>
        <taxon>Craniata</taxon>
        <taxon>Vertebrata</taxon>
        <taxon>Euteleostomi</taxon>
        <taxon>Lepidosauria</taxon>
        <taxon>Squamata</taxon>
        <taxon>Bifurcata</taxon>
        <taxon>Unidentata</taxon>
        <taxon>Episquamata</taxon>
        <taxon>Toxicofera</taxon>
        <taxon>Serpentes</taxon>
        <taxon>Colubroidea</taxon>
        <taxon>Viperidae</taxon>
        <taxon>Crotalinae</taxon>
        <taxon>Crotalus</taxon>
    </lineage>
</organism>
<reference evidence="1 2" key="1">
    <citation type="journal article" date="2024" name="Proc. Natl. Acad. Sci. U.S.A.">
        <title>The genetic regulatory architecture and epigenomic basis for age-related changes in rattlesnake venom.</title>
        <authorList>
            <person name="Hogan M.P."/>
            <person name="Holding M.L."/>
            <person name="Nystrom G.S."/>
            <person name="Colston T.J."/>
            <person name="Bartlett D.A."/>
            <person name="Mason A.J."/>
            <person name="Ellsworth S.A."/>
            <person name="Rautsaw R.M."/>
            <person name="Lawrence K.C."/>
            <person name="Strickland J.L."/>
            <person name="He B."/>
            <person name="Fraser P."/>
            <person name="Margres M.J."/>
            <person name="Gilbert D.M."/>
            <person name="Gibbs H.L."/>
            <person name="Parkinson C.L."/>
            <person name="Rokyta D.R."/>
        </authorList>
    </citation>
    <scope>NUCLEOTIDE SEQUENCE [LARGE SCALE GENOMIC DNA]</scope>
    <source>
        <strain evidence="1">DRR0105</strain>
    </source>
</reference>
<accession>A0AAW1C670</accession>
<dbReference type="Proteomes" id="UP001474421">
    <property type="component" value="Unassembled WGS sequence"/>
</dbReference>
<proteinExistence type="predicted"/>
<dbReference type="EMBL" id="JAOTOJ010000001">
    <property type="protein sequence ID" value="KAK9409626.1"/>
    <property type="molecule type" value="Genomic_DNA"/>
</dbReference>
<protein>
    <submittedName>
        <fullName evidence="1">Serine/threonine-protein phosphatase 2A regulatory subunit B'' subunit gamma</fullName>
    </submittedName>
</protein>
<dbReference type="AlphaFoldDB" id="A0AAW1C670"/>
<sequence length="82" mass="10061">MDWKQALKSRLAVSSDSKKSDQELKDEEMELFTKYYLEWKGGRKSASTSYVNIPRFYYREENYFSYDDWDSMFTKTIHYFYS</sequence>
<comment type="caution">
    <text evidence="1">The sequence shown here is derived from an EMBL/GenBank/DDBJ whole genome shotgun (WGS) entry which is preliminary data.</text>
</comment>
<name>A0AAW1C670_CROAD</name>
<gene>
    <name evidence="1" type="ORF">NXF25_000801</name>
</gene>
<keyword evidence="2" id="KW-1185">Reference proteome</keyword>
<evidence type="ECO:0000313" key="1">
    <source>
        <dbReference type="EMBL" id="KAK9409626.1"/>
    </source>
</evidence>